<sequence length="97" mass="11213">MLNYERYGIPRELVERIKKKLKHPDTKNQVKAILENVTKADLQDRAKVRALLGKMTKALHEPVSESLAKQIVQMVLDLKVDPGNTLHLIKLWKAFRT</sequence>
<organism evidence="1 2">
    <name type="scientific">Paenibacillus hodogayensis</name>
    <dbReference type="NCBI Taxonomy" id="279208"/>
    <lineage>
        <taxon>Bacteria</taxon>
        <taxon>Bacillati</taxon>
        <taxon>Bacillota</taxon>
        <taxon>Bacilli</taxon>
        <taxon>Bacillales</taxon>
        <taxon>Paenibacillaceae</taxon>
        <taxon>Paenibacillus</taxon>
    </lineage>
</organism>
<dbReference type="Proteomes" id="UP001589619">
    <property type="component" value="Unassembled WGS sequence"/>
</dbReference>
<dbReference type="InterPro" id="IPR025942">
    <property type="entry name" value="SpoVIF"/>
</dbReference>
<protein>
    <submittedName>
        <fullName evidence="1">Stage VI sporulation protein F</fullName>
    </submittedName>
</protein>
<comment type="caution">
    <text evidence="1">The sequence shown here is derived from an EMBL/GenBank/DDBJ whole genome shotgun (WGS) entry which is preliminary data.</text>
</comment>
<evidence type="ECO:0000313" key="2">
    <source>
        <dbReference type="Proteomes" id="UP001589619"/>
    </source>
</evidence>
<accession>A0ABV5VNU1</accession>
<name>A0ABV5VNU1_9BACL</name>
<dbReference type="EMBL" id="JBHMAG010000001">
    <property type="protein sequence ID" value="MFB9749951.1"/>
    <property type="molecule type" value="Genomic_DNA"/>
</dbReference>
<keyword evidence="2" id="KW-1185">Reference proteome</keyword>
<evidence type="ECO:0000313" key="1">
    <source>
        <dbReference type="EMBL" id="MFB9749951.1"/>
    </source>
</evidence>
<gene>
    <name evidence="1" type="ORF">ACFFNY_00065</name>
</gene>
<dbReference type="RefSeq" id="WP_379115935.1">
    <property type="nucleotide sequence ID" value="NZ_BAAAYO010000008.1"/>
</dbReference>
<dbReference type="Pfam" id="PF14069">
    <property type="entry name" value="SpoVIF"/>
    <property type="match status" value="1"/>
</dbReference>
<reference evidence="1 2" key="1">
    <citation type="submission" date="2024-09" db="EMBL/GenBank/DDBJ databases">
        <authorList>
            <person name="Sun Q."/>
            <person name="Mori K."/>
        </authorList>
    </citation>
    <scope>NUCLEOTIDE SEQUENCE [LARGE SCALE GENOMIC DNA]</scope>
    <source>
        <strain evidence="1 2">JCM 12520</strain>
    </source>
</reference>
<proteinExistence type="predicted"/>